<feature type="transmembrane region" description="Helical" evidence="1">
    <location>
        <begin position="41"/>
        <end position="64"/>
    </location>
</feature>
<protein>
    <recommendedName>
        <fullName evidence="2">Phosphatidic acid phosphatase type 2/haloperoxidase domain-containing protein</fullName>
    </recommendedName>
</protein>
<dbReference type="GO" id="GO:0042392">
    <property type="term" value="F:sphingosine-1-phosphate phosphatase activity"/>
    <property type="evidence" value="ECO:0007669"/>
    <property type="project" value="TreeGrafter"/>
</dbReference>
<feature type="domain" description="Phosphatidic acid phosphatase type 2/haloperoxidase" evidence="2">
    <location>
        <begin position="77"/>
        <end position="173"/>
    </location>
</feature>
<dbReference type="Gene3D" id="1.20.144.10">
    <property type="entry name" value="Phosphatidic acid phosphatase type 2/haloperoxidase"/>
    <property type="match status" value="1"/>
</dbReference>
<dbReference type="RefSeq" id="WP_074964177.1">
    <property type="nucleotide sequence ID" value="NZ_CP010835.1"/>
</dbReference>
<gene>
    <name evidence="3" type="ORF">TQ32_07125</name>
</gene>
<name>A0A127BAA6_9EURY</name>
<keyword evidence="1" id="KW-0472">Membrane</keyword>
<dbReference type="EMBL" id="CP010835">
    <property type="protein sequence ID" value="AMM54271.1"/>
    <property type="molecule type" value="Genomic_DNA"/>
</dbReference>
<feature type="transmembrane region" description="Helical" evidence="1">
    <location>
        <begin position="76"/>
        <end position="97"/>
    </location>
</feature>
<dbReference type="CDD" id="cd01610">
    <property type="entry name" value="PAP2_like"/>
    <property type="match status" value="1"/>
</dbReference>
<dbReference type="GeneID" id="28491595"/>
<dbReference type="PANTHER" id="PTHR14969:SF13">
    <property type="entry name" value="AT30094P"/>
    <property type="match status" value="1"/>
</dbReference>
<sequence length="199" mass="22492">MRKILVSSFLLALIFILQVLGLLRGTNERIDTLLPSPNPGVLTILTALGGNLFFFAFVFFAIYLDVKKHGKLSKETLVFLLSAFLGLVIVGILKVALNEPRPRGYGGFSFPSGHAFRGGIIATYSSNRWKRFRIIAWTYAISVALTRLLLHVHWFSDVLFSLLLAPWIYNVVKVTQGTWLHLYRKIVRKLGISFLDIKL</sequence>
<evidence type="ECO:0000313" key="3">
    <source>
        <dbReference type="EMBL" id="AMM54271.1"/>
    </source>
</evidence>
<dbReference type="Pfam" id="PF01569">
    <property type="entry name" value="PAP2"/>
    <property type="match status" value="1"/>
</dbReference>
<dbReference type="InterPro" id="IPR000326">
    <property type="entry name" value="PAP2/HPO"/>
</dbReference>
<dbReference type="OrthoDB" id="10182at2157"/>
<dbReference type="PANTHER" id="PTHR14969">
    <property type="entry name" value="SPHINGOSINE-1-PHOSPHATE PHOSPHOHYDROLASE"/>
    <property type="match status" value="1"/>
</dbReference>
<accession>A0A127BAA6</accession>
<evidence type="ECO:0000313" key="4">
    <source>
        <dbReference type="Proteomes" id="UP000070587"/>
    </source>
</evidence>
<reference evidence="3 4" key="2">
    <citation type="journal article" date="2016" name="Int. J. Syst. Evol. Microbiol.">
        <title>Pyrococcus kukulkanii sp. nov., a hyperthermophilic, piezophilic archaeon isolated from a deep-sea hydrothermal vent.</title>
        <authorList>
            <person name="Callac N."/>
            <person name="Oger P."/>
            <person name="Lesongeur F."/>
            <person name="Rattray J.E."/>
            <person name="Vannier P."/>
            <person name="Michoud G."/>
            <person name="Beauverger M."/>
            <person name="Gayet N."/>
            <person name="Rouxel O."/>
            <person name="Jebbar M."/>
            <person name="Godfroy A."/>
        </authorList>
    </citation>
    <scope>NUCLEOTIDE SEQUENCE [LARGE SCALE GENOMIC DNA]</scope>
    <source>
        <strain evidence="3 4">NCB100</strain>
    </source>
</reference>
<proteinExistence type="predicted"/>
<keyword evidence="1" id="KW-1133">Transmembrane helix</keyword>
<evidence type="ECO:0000256" key="1">
    <source>
        <dbReference type="SAM" id="Phobius"/>
    </source>
</evidence>
<dbReference type="PATRIC" id="fig|1609559.3.peg.1497"/>
<reference evidence="4" key="1">
    <citation type="submission" date="2015-02" db="EMBL/GenBank/DDBJ databases">
        <title>Pyrococcus kukulkanii sp. nov., a novel hyperthermophilic archaeon isolated from a deep-sea hydrothermal vent at the Guaymas Basin.</title>
        <authorList>
            <person name="Oger P.M."/>
            <person name="Callac N."/>
            <person name="Jebbar M."/>
            <person name="Godfroy A."/>
        </authorList>
    </citation>
    <scope>NUCLEOTIDE SEQUENCE [LARGE SCALE GENOMIC DNA]</scope>
    <source>
        <strain evidence="4">NCB100</strain>
    </source>
</reference>
<dbReference type="SUPFAM" id="SSF48317">
    <property type="entry name" value="Acid phosphatase/Vanadium-dependent haloperoxidase"/>
    <property type="match status" value="1"/>
</dbReference>
<feature type="transmembrane region" description="Helical" evidence="1">
    <location>
        <begin position="158"/>
        <end position="180"/>
    </location>
</feature>
<evidence type="ECO:0000259" key="2">
    <source>
        <dbReference type="SMART" id="SM00014"/>
    </source>
</evidence>
<organism evidence="3 4">
    <name type="scientific">Pyrococcus kukulkanii</name>
    <dbReference type="NCBI Taxonomy" id="1609559"/>
    <lineage>
        <taxon>Archaea</taxon>
        <taxon>Methanobacteriati</taxon>
        <taxon>Methanobacteriota</taxon>
        <taxon>Thermococci</taxon>
        <taxon>Thermococcales</taxon>
        <taxon>Thermococcaceae</taxon>
        <taxon>Pyrococcus</taxon>
    </lineage>
</organism>
<dbReference type="STRING" id="1609559.TQ32_07125"/>
<dbReference type="InterPro" id="IPR036938">
    <property type="entry name" value="PAP2/HPO_sf"/>
</dbReference>
<dbReference type="AlphaFoldDB" id="A0A127BAA6"/>
<dbReference type="Proteomes" id="UP000070587">
    <property type="component" value="Chromosome"/>
</dbReference>
<dbReference type="KEGG" id="pyc:TQ32_07125"/>
<keyword evidence="1" id="KW-0812">Transmembrane</keyword>
<dbReference type="SMART" id="SM00014">
    <property type="entry name" value="acidPPc"/>
    <property type="match status" value="1"/>
</dbReference>
<feature type="transmembrane region" description="Helical" evidence="1">
    <location>
        <begin position="134"/>
        <end position="152"/>
    </location>
</feature>